<dbReference type="AlphaFoldDB" id="A0A1H3JS04"/>
<dbReference type="Pfam" id="PF09929">
    <property type="entry name" value="DUF2161"/>
    <property type="match status" value="1"/>
</dbReference>
<evidence type="ECO:0000313" key="2">
    <source>
        <dbReference type="Proteomes" id="UP000199026"/>
    </source>
</evidence>
<dbReference type="GeneID" id="78124196"/>
<dbReference type="InterPro" id="IPR018679">
    <property type="entry name" value="DUF2161"/>
</dbReference>
<accession>A0A1H3JS04</accession>
<dbReference type="RefSeq" id="WP_177170646.1">
    <property type="nucleotide sequence ID" value="NZ_CALJFH010000008.1"/>
</dbReference>
<keyword evidence="2" id="KW-1185">Reference proteome</keyword>
<name>A0A1H3JS04_9RHOB</name>
<reference evidence="1 2" key="1">
    <citation type="submission" date="2016-10" db="EMBL/GenBank/DDBJ databases">
        <authorList>
            <person name="de Groot N.N."/>
        </authorList>
    </citation>
    <scope>NUCLEOTIDE SEQUENCE [LARGE SCALE GENOMIC DNA]</scope>
    <source>
        <strain evidence="1 2">DSM 24677</strain>
    </source>
</reference>
<dbReference type="Proteomes" id="UP000199026">
    <property type="component" value="Unassembled WGS sequence"/>
</dbReference>
<evidence type="ECO:0000313" key="1">
    <source>
        <dbReference type="EMBL" id="SDY42285.1"/>
    </source>
</evidence>
<gene>
    <name evidence="1" type="ORF">SAMN05444486_102118</name>
</gene>
<dbReference type="STRING" id="576131.SAMN05444486_102118"/>
<sequence length="218" mass="23740">MKKIKETELYAPVKAYLVALGYEVKGEVGAADVVARRGAEAPLIVELKTGFSLQLMHQAVARQRISDSVYVAVPRWKGRASWKAFKANVGLCKRLGVGVLSVDFETGAVQAHSDPAAFQPRKSKPKAAALMREFEAREGDPNEGGMARMTIVTAYRQDAEKCARHLAENGPSRGRDVKDATGIARATAMMRSNHYGWFEKQGKGVYALSTAGRKALNC</sequence>
<dbReference type="EMBL" id="FNPR01000002">
    <property type="protein sequence ID" value="SDY42285.1"/>
    <property type="molecule type" value="Genomic_DNA"/>
</dbReference>
<organism evidence="1 2">
    <name type="scientific">Lentibacter algarum</name>
    <dbReference type="NCBI Taxonomy" id="576131"/>
    <lineage>
        <taxon>Bacteria</taxon>
        <taxon>Pseudomonadati</taxon>
        <taxon>Pseudomonadota</taxon>
        <taxon>Alphaproteobacteria</taxon>
        <taxon>Rhodobacterales</taxon>
        <taxon>Roseobacteraceae</taxon>
        <taxon>Lentibacter</taxon>
    </lineage>
</organism>
<protein>
    <submittedName>
        <fullName evidence="1">Uncharacterized protein</fullName>
    </submittedName>
</protein>
<proteinExistence type="predicted"/>